<dbReference type="AlphaFoldDB" id="A0A6B0V6P5"/>
<accession>A0A6B0V6P5</accession>
<sequence>MAATFTTSTSLALGCSATYLPSTFFSASIFAGVATFLAFEPGLFRQAVPVTLLAASSSSVKRDREAPITHLESVLANSVKLNFGSGILTPGLRCTWPSITSNSFGSMPGWTFSSLCSGTGGNGSCSTTAGSSTTIAGTNIAGAGAARETASSWCGPPSFGEQPDDDGSIMDEEGCGGSSCISTSRLSGDGKAPQDAARLSTTAGVAGWYSKEPAFDGSATSSCRTPWERPAVEVDGNEINSATTAPSRGAWRQGFWSALSLAISILSSRTR</sequence>
<dbReference type="EMBL" id="GIFC01015402">
    <property type="protein sequence ID" value="MXU97485.1"/>
    <property type="molecule type" value="Transcribed_RNA"/>
</dbReference>
<evidence type="ECO:0000313" key="2">
    <source>
        <dbReference type="EMBL" id="MXU97485.1"/>
    </source>
</evidence>
<evidence type="ECO:0000256" key="1">
    <source>
        <dbReference type="SAM" id="MobiDB-lite"/>
    </source>
</evidence>
<feature type="compositionally biased region" description="Acidic residues" evidence="1">
    <location>
        <begin position="162"/>
        <end position="174"/>
    </location>
</feature>
<organism evidence="2">
    <name type="scientific">Ixodes ricinus</name>
    <name type="common">Common tick</name>
    <name type="synonym">Acarus ricinus</name>
    <dbReference type="NCBI Taxonomy" id="34613"/>
    <lineage>
        <taxon>Eukaryota</taxon>
        <taxon>Metazoa</taxon>
        <taxon>Ecdysozoa</taxon>
        <taxon>Arthropoda</taxon>
        <taxon>Chelicerata</taxon>
        <taxon>Arachnida</taxon>
        <taxon>Acari</taxon>
        <taxon>Parasitiformes</taxon>
        <taxon>Ixodida</taxon>
        <taxon>Ixodoidea</taxon>
        <taxon>Ixodidae</taxon>
        <taxon>Ixodinae</taxon>
        <taxon>Ixodes</taxon>
    </lineage>
</organism>
<protein>
    <submittedName>
        <fullName evidence="2">Uncharacterized protein</fullName>
    </submittedName>
</protein>
<reference evidence="2" key="1">
    <citation type="submission" date="2019-12" db="EMBL/GenBank/DDBJ databases">
        <title>An insight into the sialome of adult female Ixodes ricinus ticks feeding for 6 days.</title>
        <authorList>
            <person name="Perner J."/>
            <person name="Ribeiro J.M.C."/>
        </authorList>
    </citation>
    <scope>NUCLEOTIDE SEQUENCE</scope>
    <source>
        <strain evidence="2">Semi-engorged</strain>
        <tissue evidence="2">Salivary glands</tissue>
    </source>
</reference>
<proteinExistence type="predicted"/>
<feature type="region of interest" description="Disordered" evidence="1">
    <location>
        <begin position="151"/>
        <end position="176"/>
    </location>
</feature>
<name>A0A6B0V6P5_IXORI</name>